<evidence type="ECO:0000313" key="13">
    <source>
        <dbReference type="EMBL" id="SDH22326.1"/>
    </source>
</evidence>
<keyword evidence="14" id="KW-1185">Reference proteome</keyword>
<dbReference type="InterPro" id="IPR003594">
    <property type="entry name" value="HATPase_dom"/>
</dbReference>
<dbReference type="InterPro" id="IPR036890">
    <property type="entry name" value="HATPase_C_sf"/>
</dbReference>
<accession>A0A1G8ANL1</accession>
<dbReference type="CDD" id="cd00082">
    <property type="entry name" value="HisKA"/>
    <property type="match status" value="1"/>
</dbReference>
<evidence type="ECO:0000256" key="10">
    <source>
        <dbReference type="ARBA" id="ARBA00023136"/>
    </source>
</evidence>
<comment type="subcellular location">
    <subcellularLocation>
        <location evidence="2">Cell membrane</location>
    </subcellularLocation>
</comment>
<dbReference type="InterPro" id="IPR004358">
    <property type="entry name" value="Sig_transdc_His_kin-like_C"/>
</dbReference>
<dbReference type="InterPro" id="IPR050428">
    <property type="entry name" value="TCS_sensor_his_kinase"/>
</dbReference>
<evidence type="ECO:0000256" key="5">
    <source>
        <dbReference type="ARBA" id="ARBA00022679"/>
    </source>
</evidence>
<dbReference type="Gene3D" id="1.10.287.130">
    <property type="match status" value="1"/>
</dbReference>
<evidence type="ECO:0000313" key="14">
    <source>
        <dbReference type="Proteomes" id="UP000199009"/>
    </source>
</evidence>
<dbReference type="GO" id="GO:0000155">
    <property type="term" value="F:phosphorelay sensor kinase activity"/>
    <property type="evidence" value="ECO:0007669"/>
    <property type="project" value="InterPro"/>
</dbReference>
<evidence type="ECO:0000256" key="4">
    <source>
        <dbReference type="ARBA" id="ARBA00022553"/>
    </source>
</evidence>
<keyword evidence="5" id="KW-0808">Transferase</keyword>
<gene>
    <name evidence="13" type="ORF">SAMN04489810_2429</name>
</gene>
<comment type="catalytic activity">
    <reaction evidence="1">
        <text>ATP + protein L-histidine = ADP + protein N-phospho-L-histidine.</text>
        <dbReference type="EC" id="2.7.13.3"/>
    </reaction>
</comment>
<keyword evidence="6 11" id="KW-0812">Transmembrane</keyword>
<feature type="transmembrane region" description="Helical" evidence="11">
    <location>
        <begin position="69"/>
        <end position="93"/>
    </location>
</feature>
<evidence type="ECO:0000259" key="12">
    <source>
        <dbReference type="PROSITE" id="PS50109"/>
    </source>
</evidence>
<dbReference type="RefSeq" id="WP_091490483.1">
    <property type="nucleotide sequence ID" value="NZ_LT629692.1"/>
</dbReference>
<name>A0A1G8ANL1_9MICO</name>
<evidence type="ECO:0000256" key="3">
    <source>
        <dbReference type="ARBA" id="ARBA00012438"/>
    </source>
</evidence>
<organism evidence="13 14">
    <name type="scientific">Microbacterium pygmaeum</name>
    <dbReference type="NCBI Taxonomy" id="370764"/>
    <lineage>
        <taxon>Bacteria</taxon>
        <taxon>Bacillati</taxon>
        <taxon>Actinomycetota</taxon>
        <taxon>Actinomycetes</taxon>
        <taxon>Micrococcales</taxon>
        <taxon>Microbacteriaceae</taxon>
        <taxon>Microbacterium</taxon>
    </lineage>
</organism>
<evidence type="ECO:0000256" key="7">
    <source>
        <dbReference type="ARBA" id="ARBA00022777"/>
    </source>
</evidence>
<protein>
    <recommendedName>
        <fullName evidence="3">histidine kinase</fullName>
        <ecNumber evidence="3">2.7.13.3</ecNumber>
    </recommendedName>
</protein>
<dbReference type="STRING" id="370764.SAMN04489810_2429"/>
<dbReference type="SUPFAM" id="SSF47384">
    <property type="entry name" value="Homodimeric domain of signal transducing histidine kinase"/>
    <property type="match status" value="1"/>
</dbReference>
<dbReference type="InterPro" id="IPR005467">
    <property type="entry name" value="His_kinase_dom"/>
</dbReference>
<keyword evidence="10 11" id="KW-0472">Membrane</keyword>
<dbReference type="PANTHER" id="PTHR45436:SF5">
    <property type="entry name" value="SENSOR HISTIDINE KINASE TRCS"/>
    <property type="match status" value="1"/>
</dbReference>
<dbReference type="PRINTS" id="PR00344">
    <property type="entry name" value="BCTRLSENSOR"/>
</dbReference>
<dbReference type="SMART" id="SM00388">
    <property type="entry name" value="HisKA"/>
    <property type="match status" value="1"/>
</dbReference>
<dbReference type="Gene3D" id="3.30.565.10">
    <property type="entry name" value="Histidine kinase-like ATPase, C-terminal domain"/>
    <property type="match status" value="1"/>
</dbReference>
<evidence type="ECO:0000256" key="11">
    <source>
        <dbReference type="SAM" id="Phobius"/>
    </source>
</evidence>
<dbReference type="SUPFAM" id="SSF55874">
    <property type="entry name" value="ATPase domain of HSP90 chaperone/DNA topoisomerase II/histidine kinase"/>
    <property type="match status" value="1"/>
</dbReference>
<dbReference type="EC" id="2.7.13.3" evidence="3"/>
<dbReference type="InterPro" id="IPR036097">
    <property type="entry name" value="HisK_dim/P_sf"/>
</dbReference>
<evidence type="ECO:0000256" key="9">
    <source>
        <dbReference type="ARBA" id="ARBA00023012"/>
    </source>
</evidence>
<dbReference type="Pfam" id="PF02518">
    <property type="entry name" value="HATPase_c"/>
    <property type="match status" value="1"/>
</dbReference>
<reference evidence="13 14" key="1">
    <citation type="submission" date="2016-10" db="EMBL/GenBank/DDBJ databases">
        <authorList>
            <person name="de Groot N.N."/>
        </authorList>
    </citation>
    <scope>NUCLEOTIDE SEQUENCE [LARGE SCALE GENOMIC DNA]</scope>
    <source>
        <strain evidence="13 14">DSM 23142</strain>
    </source>
</reference>
<dbReference type="PROSITE" id="PS50109">
    <property type="entry name" value="HIS_KIN"/>
    <property type="match status" value="1"/>
</dbReference>
<keyword evidence="8 11" id="KW-1133">Transmembrane helix</keyword>
<dbReference type="Pfam" id="PF00512">
    <property type="entry name" value="HisKA"/>
    <property type="match status" value="1"/>
</dbReference>
<keyword evidence="7 13" id="KW-0418">Kinase</keyword>
<dbReference type="AlphaFoldDB" id="A0A1G8ANL1"/>
<dbReference type="OrthoDB" id="9786919at2"/>
<evidence type="ECO:0000256" key="6">
    <source>
        <dbReference type="ARBA" id="ARBA00022692"/>
    </source>
</evidence>
<dbReference type="EMBL" id="LT629692">
    <property type="protein sequence ID" value="SDH22326.1"/>
    <property type="molecule type" value="Genomic_DNA"/>
</dbReference>
<keyword evidence="4" id="KW-0597">Phosphoprotein</keyword>
<dbReference type="PANTHER" id="PTHR45436">
    <property type="entry name" value="SENSOR HISTIDINE KINASE YKOH"/>
    <property type="match status" value="1"/>
</dbReference>
<evidence type="ECO:0000256" key="1">
    <source>
        <dbReference type="ARBA" id="ARBA00000085"/>
    </source>
</evidence>
<evidence type="ECO:0000256" key="8">
    <source>
        <dbReference type="ARBA" id="ARBA00022989"/>
    </source>
</evidence>
<sequence>MTRAPKTRDPDAQLVRAASRRVGIWITIAVSVLVLAVLVATLLVVFSQIPPSQLFRPGRHETTVDIEGVDIVIGAILVGVGAIALAGTIALLVTRRAVAPLVDALRRQRRFVADASHELRTPLAILDARLQVLQRATNADDPNAELIAQLRGDSHALGAVVTDLLDSIDATAGETPVPVQVDGSVQAAVTAMRMLARDRSVDIAATPTPTDVAVAIPEASLHRTLVALLDNAIKHSPPSVVTVTTSATRTTVTITVSDQGPGIRGIDPQRVFDRFARSSDAVDGGGTARTGFGIGLALVHDTITRYGGTATVSNTSPAGTSITLTLPRSKR</sequence>
<dbReference type="SMART" id="SM00387">
    <property type="entry name" value="HATPase_c"/>
    <property type="match status" value="1"/>
</dbReference>
<dbReference type="GO" id="GO:0005886">
    <property type="term" value="C:plasma membrane"/>
    <property type="evidence" value="ECO:0007669"/>
    <property type="project" value="UniProtKB-SubCell"/>
</dbReference>
<feature type="domain" description="Histidine kinase" evidence="12">
    <location>
        <begin position="114"/>
        <end position="330"/>
    </location>
</feature>
<feature type="transmembrane region" description="Helical" evidence="11">
    <location>
        <begin position="22"/>
        <end position="49"/>
    </location>
</feature>
<dbReference type="Proteomes" id="UP000199009">
    <property type="component" value="Chromosome I"/>
</dbReference>
<evidence type="ECO:0000256" key="2">
    <source>
        <dbReference type="ARBA" id="ARBA00004236"/>
    </source>
</evidence>
<keyword evidence="9" id="KW-0902">Two-component regulatory system</keyword>
<proteinExistence type="predicted"/>
<dbReference type="InterPro" id="IPR003661">
    <property type="entry name" value="HisK_dim/P_dom"/>
</dbReference>